<proteinExistence type="predicted"/>
<name>A0ACC0EP69_9BASI</name>
<evidence type="ECO:0000313" key="2">
    <source>
        <dbReference type="Proteomes" id="UP001060170"/>
    </source>
</evidence>
<reference evidence="1 2" key="3">
    <citation type="journal article" date="2022" name="Microbiol. Spectr.">
        <title>Folding features and dynamics of 3D genome architecture in plant fungal pathogens.</title>
        <authorList>
            <person name="Xia C."/>
        </authorList>
    </citation>
    <scope>NUCLEOTIDE SEQUENCE [LARGE SCALE GENOMIC DNA]</scope>
    <source>
        <strain evidence="1 2">93-210</strain>
    </source>
</reference>
<accession>A0ACC0EP69</accession>
<protein>
    <submittedName>
        <fullName evidence="1">Uncharacterized protein</fullName>
    </submittedName>
</protein>
<gene>
    <name evidence="1" type="ORF">MJO28_003985</name>
</gene>
<reference evidence="2" key="1">
    <citation type="journal article" date="2018" name="BMC Genomics">
        <title>Genomic insights into host adaptation between the wheat stripe rust pathogen (Puccinia striiformis f. sp. tritici) and the barley stripe rust pathogen (Puccinia striiformis f. sp. hordei).</title>
        <authorList>
            <person name="Xia C."/>
            <person name="Wang M."/>
            <person name="Yin C."/>
            <person name="Cornejo O.E."/>
            <person name="Hulbert S.H."/>
            <person name="Chen X."/>
        </authorList>
    </citation>
    <scope>NUCLEOTIDE SEQUENCE [LARGE SCALE GENOMIC DNA]</scope>
    <source>
        <strain evidence="2">93-210</strain>
    </source>
</reference>
<keyword evidence="2" id="KW-1185">Reference proteome</keyword>
<dbReference type="Proteomes" id="UP001060170">
    <property type="component" value="Chromosome 4"/>
</dbReference>
<reference evidence="2" key="2">
    <citation type="journal article" date="2018" name="Mol. Plant Microbe Interact.">
        <title>Genome sequence resources for the wheat stripe rust pathogen (Puccinia striiformis f. sp. tritici) and the barley stripe rust pathogen (Puccinia striiformis f. sp. hordei).</title>
        <authorList>
            <person name="Xia C."/>
            <person name="Wang M."/>
            <person name="Yin C."/>
            <person name="Cornejo O.E."/>
            <person name="Hulbert S.H."/>
            <person name="Chen X."/>
        </authorList>
    </citation>
    <scope>NUCLEOTIDE SEQUENCE [LARGE SCALE GENOMIC DNA]</scope>
    <source>
        <strain evidence="2">93-210</strain>
    </source>
</reference>
<sequence>MLFLAIFTLLTNATISSARPTPGGANWLSTTQNGQTAKELIAPRVIKNSRLTISGSISEKISGISTTDGEAAYMEITDAAKRFKRYTEKGKAAADDHFKDSSYTFSWNNQKTNGSQSRKLTGIHIVEPTATYSTQGQSGGHNVNSKEAAVRGDLQGTDPAKIGERLSSKDITSILANHRSKGPRSGQKESPPQITNVRVLEETAECSICQTGYRGPRVKRPGEVEWNLVYNCPNCLAHYHFGCLKTGSSDHKKFCPNCDERPRSRFANLRSTLKNYSKLVSTTGEVLFTSSTKPSAKLLTPLISQIRDPSSSKVPIRSGTSSPATDPLTPLISQTLDPSSSKGPVHTGTLSPAVDPLTPPIPQIGDPSSSKVPIRSDTVTPTIDPLEKPGPSSV</sequence>
<organism evidence="1 2">
    <name type="scientific">Puccinia striiformis f. sp. tritici</name>
    <dbReference type="NCBI Taxonomy" id="168172"/>
    <lineage>
        <taxon>Eukaryota</taxon>
        <taxon>Fungi</taxon>
        <taxon>Dikarya</taxon>
        <taxon>Basidiomycota</taxon>
        <taxon>Pucciniomycotina</taxon>
        <taxon>Pucciniomycetes</taxon>
        <taxon>Pucciniales</taxon>
        <taxon>Pucciniaceae</taxon>
        <taxon>Puccinia</taxon>
    </lineage>
</organism>
<dbReference type="EMBL" id="CM045868">
    <property type="protein sequence ID" value="KAI7956890.1"/>
    <property type="molecule type" value="Genomic_DNA"/>
</dbReference>
<comment type="caution">
    <text evidence="1">The sequence shown here is derived from an EMBL/GenBank/DDBJ whole genome shotgun (WGS) entry which is preliminary data.</text>
</comment>
<evidence type="ECO:0000313" key="1">
    <source>
        <dbReference type="EMBL" id="KAI7956890.1"/>
    </source>
</evidence>